<sequence length="180" mass="20716">MNTNNNHMNERPEPQEYASFYEGYIRQVPEGNVLELLEKQAKQVLASLSSLTEDQANYRYAEGKWSVKEVFGHLIDNERIMSGRLLRVARGDMTSLPGYDQDTLMGSHPFDSYTVADLAEEYEAVRHSTLLMLRRLSPEAWLRTGVVNDYSTTARAIAWVITGHELHHLSVLRDRYEVRV</sequence>
<dbReference type="Pfam" id="PF12867">
    <property type="entry name" value="DinB_2"/>
    <property type="match status" value="1"/>
</dbReference>
<evidence type="ECO:0000313" key="2">
    <source>
        <dbReference type="EMBL" id="PYE45396.1"/>
    </source>
</evidence>
<dbReference type="SUPFAM" id="SSF109854">
    <property type="entry name" value="DinB/YfiT-like putative metalloenzymes"/>
    <property type="match status" value="1"/>
</dbReference>
<dbReference type="InterPro" id="IPR024775">
    <property type="entry name" value="DinB-like"/>
</dbReference>
<reference evidence="2 3" key="1">
    <citation type="submission" date="2018-06" db="EMBL/GenBank/DDBJ databases">
        <title>Genomic Encyclopedia of Type Strains, Phase III (KMG-III): the genomes of soil and plant-associated and newly described type strains.</title>
        <authorList>
            <person name="Whitman W."/>
        </authorList>
    </citation>
    <scope>NUCLEOTIDE SEQUENCE [LARGE SCALE GENOMIC DNA]</scope>
    <source>
        <strain evidence="2 3">CECT 7022</strain>
    </source>
</reference>
<comment type="caution">
    <text evidence="2">The sequence shown here is derived from an EMBL/GenBank/DDBJ whole genome shotgun (WGS) entry which is preliminary data.</text>
</comment>
<dbReference type="AlphaFoldDB" id="A0A2V4V950"/>
<gene>
    <name evidence="2" type="ORF">DFQ00_12014</name>
</gene>
<protein>
    <submittedName>
        <fullName evidence="2">DinB family protein</fullName>
    </submittedName>
</protein>
<dbReference type="EMBL" id="QJSW01000020">
    <property type="protein sequence ID" value="PYE45396.1"/>
    <property type="molecule type" value="Genomic_DNA"/>
</dbReference>
<feature type="domain" description="DinB-like" evidence="1">
    <location>
        <begin position="37"/>
        <end position="171"/>
    </location>
</feature>
<name>A0A2V4V950_PAEBA</name>
<evidence type="ECO:0000259" key="1">
    <source>
        <dbReference type="Pfam" id="PF12867"/>
    </source>
</evidence>
<organism evidence="2 3">
    <name type="scientific">Paenibacillus barcinonensis</name>
    <dbReference type="NCBI Taxonomy" id="198119"/>
    <lineage>
        <taxon>Bacteria</taxon>
        <taxon>Bacillati</taxon>
        <taxon>Bacillota</taxon>
        <taxon>Bacilli</taxon>
        <taxon>Bacillales</taxon>
        <taxon>Paenibacillaceae</taxon>
        <taxon>Paenibacillus</taxon>
    </lineage>
</organism>
<proteinExistence type="predicted"/>
<evidence type="ECO:0000313" key="3">
    <source>
        <dbReference type="Proteomes" id="UP000247790"/>
    </source>
</evidence>
<dbReference type="Gene3D" id="1.20.120.450">
    <property type="entry name" value="dinb family like domain"/>
    <property type="match status" value="1"/>
</dbReference>
<dbReference type="InterPro" id="IPR034660">
    <property type="entry name" value="DinB/YfiT-like"/>
</dbReference>
<dbReference type="Proteomes" id="UP000247790">
    <property type="component" value="Unassembled WGS sequence"/>
</dbReference>
<accession>A0A2V4V950</accession>